<dbReference type="Proteomes" id="UP001565369">
    <property type="component" value="Unassembled WGS sequence"/>
</dbReference>
<feature type="compositionally biased region" description="Basic and acidic residues" evidence="6">
    <location>
        <begin position="1"/>
        <end position="12"/>
    </location>
</feature>
<dbReference type="SMART" id="SM00470">
    <property type="entry name" value="ParB"/>
    <property type="match status" value="1"/>
</dbReference>
<dbReference type="Gene3D" id="3.40.50.150">
    <property type="entry name" value="Vaccinia Virus protein VP39"/>
    <property type="match status" value="1"/>
</dbReference>
<keyword evidence="3" id="KW-0808">Transferase</keyword>
<comment type="caution">
    <text evidence="8">The sequence shown here is derived from an EMBL/GenBank/DDBJ whole genome shotgun (WGS) entry which is preliminary data.</text>
</comment>
<protein>
    <recommendedName>
        <fullName evidence="5">Methyltransferase</fullName>
        <ecNumber evidence="5">2.1.1.-</ecNumber>
    </recommendedName>
</protein>
<feature type="compositionally biased region" description="Basic residues" evidence="6">
    <location>
        <begin position="13"/>
        <end position="23"/>
    </location>
</feature>
<evidence type="ECO:0000256" key="2">
    <source>
        <dbReference type="ARBA" id="ARBA00022603"/>
    </source>
</evidence>
<dbReference type="InterPro" id="IPR001091">
    <property type="entry name" value="RM_Methyltransferase"/>
</dbReference>
<keyword evidence="9" id="KW-1185">Reference proteome</keyword>
<dbReference type="InterPro" id="IPR003115">
    <property type="entry name" value="ParB_N"/>
</dbReference>
<organism evidence="8 9">
    <name type="scientific">Bradyrhizobium ottawaense</name>
    <dbReference type="NCBI Taxonomy" id="931866"/>
    <lineage>
        <taxon>Bacteria</taxon>
        <taxon>Pseudomonadati</taxon>
        <taxon>Pseudomonadota</taxon>
        <taxon>Alphaproteobacteria</taxon>
        <taxon>Hyphomicrobiales</taxon>
        <taxon>Nitrobacteraceae</taxon>
        <taxon>Bradyrhizobium</taxon>
    </lineage>
</organism>
<evidence type="ECO:0000256" key="6">
    <source>
        <dbReference type="SAM" id="MobiDB-lite"/>
    </source>
</evidence>
<evidence type="ECO:0000256" key="1">
    <source>
        <dbReference type="ARBA" id="ARBA00006594"/>
    </source>
</evidence>
<comment type="catalytic activity">
    <reaction evidence="4">
        <text>a 2'-deoxyadenosine in DNA + S-adenosyl-L-methionine = an N(6)-methyl-2'-deoxyadenosine in DNA + S-adenosyl-L-homocysteine + H(+)</text>
        <dbReference type="Rhea" id="RHEA:15197"/>
        <dbReference type="Rhea" id="RHEA-COMP:12418"/>
        <dbReference type="Rhea" id="RHEA-COMP:12419"/>
        <dbReference type="ChEBI" id="CHEBI:15378"/>
        <dbReference type="ChEBI" id="CHEBI:57856"/>
        <dbReference type="ChEBI" id="CHEBI:59789"/>
        <dbReference type="ChEBI" id="CHEBI:90615"/>
        <dbReference type="ChEBI" id="CHEBI:90616"/>
        <dbReference type="EC" id="2.1.1.72"/>
    </reaction>
</comment>
<comment type="similarity">
    <text evidence="1 5">Belongs to the N(4)/N(6)-methyltransferase family.</text>
</comment>
<evidence type="ECO:0000313" key="9">
    <source>
        <dbReference type="Proteomes" id="UP001565369"/>
    </source>
</evidence>
<proteinExistence type="inferred from homology"/>
<dbReference type="SUPFAM" id="SSF53335">
    <property type="entry name" value="S-adenosyl-L-methionine-dependent methyltransferases"/>
    <property type="match status" value="1"/>
</dbReference>
<dbReference type="SUPFAM" id="SSF110849">
    <property type="entry name" value="ParB/Sulfiredoxin"/>
    <property type="match status" value="1"/>
</dbReference>
<dbReference type="Pfam" id="PF01555">
    <property type="entry name" value="N6_N4_Mtase"/>
    <property type="match status" value="1"/>
</dbReference>
<feature type="region of interest" description="Disordered" evidence="6">
    <location>
        <begin position="1"/>
        <end position="31"/>
    </location>
</feature>
<dbReference type="PIRSF" id="PIRSF036758">
    <property type="entry name" value="Aden_M_ParB"/>
    <property type="match status" value="1"/>
</dbReference>
<dbReference type="Gene3D" id="3.90.1530.10">
    <property type="entry name" value="Conserved hypothetical protein from pyrococcus furiosus pfu- 392566-001, ParB domain"/>
    <property type="match status" value="1"/>
</dbReference>
<sequence>MTLDRATMEAVHKLRPAKRKTRPSKQALTASTDARALPNQLDWGEIRLLPILSLKPAKRNARTHSKKQIKQVANSILQFGWTYPILADADRIICGHARWEAAKQLGLKEVPVLVMRGLSDAAKRALALADNKIPANAGWDRKLLAEELGELASLLPDCNLSLDITGFEPAEIDGLMLDFGNSEHDSADASCAVGEQPISRRGELWQLGAHRVLCGDACDQSDWARLMGSDRARMLIADPPYNVQISKTLGRGKIKHREFAVASGEMTPVEFTDFLTRWMRLAVQYSQDGSMHYIFMDFRHLGEMHSAGQAVFGQLQNLVVWNKTNAGQGSFYRSQHELIFLYKNGDGPHLNNVELGRHGRNRSNVWTYAGVNTFRKDRLDDLTVHPTVKPVALIADAIKDCTRRGDLVLDPFLGSGTTLLAAERVGRRAYGLEIDPLYVDVAIRRWQDVTKRDAILVATGQTFDEVTAARSGPESST</sequence>
<dbReference type="EMBL" id="JBGBZJ010000003">
    <property type="protein sequence ID" value="MEY9459133.1"/>
    <property type="molecule type" value="Genomic_DNA"/>
</dbReference>
<dbReference type="GO" id="GO:0008168">
    <property type="term" value="F:methyltransferase activity"/>
    <property type="evidence" value="ECO:0007669"/>
    <property type="project" value="UniProtKB-KW"/>
</dbReference>
<evidence type="ECO:0000256" key="5">
    <source>
        <dbReference type="RuleBase" id="RU362026"/>
    </source>
</evidence>
<name>A0ABV4G5G2_9BRAD</name>
<feature type="domain" description="ParB-like N-terminal" evidence="7">
    <location>
        <begin position="47"/>
        <end position="132"/>
    </location>
</feature>
<dbReference type="EC" id="2.1.1.-" evidence="5"/>
<gene>
    <name evidence="8" type="ORF">ABIG07_008081</name>
</gene>
<accession>A0ABV4G5G2</accession>
<evidence type="ECO:0000256" key="3">
    <source>
        <dbReference type="ARBA" id="ARBA00022679"/>
    </source>
</evidence>
<dbReference type="InterPro" id="IPR015840">
    <property type="entry name" value="DNA_MeTrfase_ParB"/>
</dbReference>
<keyword evidence="2 8" id="KW-0489">Methyltransferase</keyword>
<dbReference type="GO" id="GO:0032259">
    <property type="term" value="P:methylation"/>
    <property type="evidence" value="ECO:0007669"/>
    <property type="project" value="UniProtKB-KW"/>
</dbReference>
<dbReference type="InterPro" id="IPR050336">
    <property type="entry name" value="Chromosome_partition/occlusion"/>
</dbReference>
<evidence type="ECO:0000259" key="7">
    <source>
        <dbReference type="SMART" id="SM00470"/>
    </source>
</evidence>
<dbReference type="RefSeq" id="WP_244625881.1">
    <property type="nucleotide sequence ID" value="NZ_BTIN01000019.1"/>
</dbReference>
<dbReference type="PRINTS" id="PR00508">
    <property type="entry name" value="S21N4MTFRASE"/>
</dbReference>
<dbReference type="PANTHER" id="PTHR33375">
    <property type="entry name" value="CHROMOSOME-PARTITIONING PROTEIN PARB-RELATED"/>
    <property type="match status" value="1"/>
</dbReference>
<dbReference type="PANTHER" id="PTHR33375:SF1">
    <property type="entry name" value="CHROMOSOME-PARTITIONING PROTEIN PARB-RELATED"/>
    <property type="match status" value="1"/>
</dbReference>
<evidence type="ECO:0000256" key="4">
    <source>
        <dbReference type="ARBA" id="ARBA00047942"/>
    </source>
</evidence>
<dbReference type="CDD" id="cd16403">
    <property type="entry name" value="ParB_N_like_MT"/>
    <property type="match status" value="1"/>
</dbReference>
<dbReference type="PROSITE" id="PS00092">
    <property type="entry name" value="N6_MTASE"/>
    <property type="match status" value="1"/>
</dbReference>
<dbReference type="InterPro" id="IPR036086">
    <property type="entry name" value="ParB/Sulfiredoxin_sf"/>
</dbReference>
<reference evidence="8 9" key="1">
    <citation type="submission" date="2024-07" db="EMBL/GenBank/DDBJ databases">
        <title>Genomic Encyclopedia of Type Strains, Phase V (KMG-V): Genome sequencing to study the core and pangenomes of soil and plant-associated prokaryotes.</title>
        <authorList>
            <person name="Whitman W."/>
        </authorList>
    </citation>
    <scope>NUCLEOTIDE SEQUENCE [LARGE SCALE GENOMIC DNA]</scope>
    <source>
        <strain evidence="8 9">USDA 152</strain>
    </source>
</reference>
<dbReference type="InterPro" id="IPR002941">
    <property type="entry name" value="DNA_methylase_N4/N6"/>
</dbReference>
<evidence type="ECO:0000313" key="8">
    <source>
        <dbReference type="EMBL" id="MEY9459133.1"/>
    </source>
</evidence>
<dbReference type="InterPro" id="IPR029063">
    <property type="entry name" value="SAM-dependent_MTases_sf"/>
</dbReference>
<dbReference type="InterPro" id="IPR002052">
    <property type="entry name" value="DNA_methylase_N6_adenine_CS"/>
</dbReference>
<dbReference type="Pfam" id="PF02195">
    <property type="entry name" value="ParB_N"/>
    <property type="match status" value="1"/>
</dbReference>